<dbReference type="GO" id="GO:0071949">
    <property type="term" value="F:FAD binding"/>
    <property type="evidence" value="ECO:0007669"/>
    <property type="project" value="TreeGrafter"/>
</dbReference>
<dbReference type="SUPFAM" id="SSF51730">
    <property type="entry name" value="FAD-linked oxidoreductase"/>
    <property type="match status" value="1"/>
</dbReference>
<evidence type="ECO:0000313" key="9">
    <source>
        <dbReference type="Proteomes" id="UP000008063"/>
    </source>
</evidence>
<evidence type="ECO:0000256" key="1">
    <source>
        <dbReference type="ARBA" id="ARBA00005869"/>
    </source>
</evidence>
<feature type="compositionally biased region" description="Basic and acidic residues" evidence="6">
    <location>
        <begin position="139"/>
        <end position="148"/>
    </location>
</feature>
<dbReference type="Proteomes" id="UP000008063">
    <property type="component" value="Unassembled WGS sequence"/>
</dbReference>
<comment type="function">
    <text evidence="5">Converts proline to delta-1-pyrroline-5-carboxylate.</text>
</comment>
<name>F8QG91_SERL3</name>
<dbReference type="OrthoDB" id="5464at2759"/>
<protein>
    <recommendedName>
        <fullName evidence="2 5">Proline dehydrogenase</fullName>
        <ecNumber evidence="2 5">1.5.5.2</ecNumber>
    </recommendedName>
</protein>
<comment type="cofactor">
    <cofactor evidence="5">
        <name>FAD</name>
        <dbReference type="ChEBI" id="CHEBI:57692"/>
    </cofactor>
</comment>
<evidence type="ECO:0000256" key="5">
    <source>
        <dbReference type="RuleBase" id="RU364054"/>
    </source>
</evidence>
<dbReference type="InParanoid" id="F8QG91"/>
<dbReference type="PANTHER" id="PTHR13914:SF0">
    <property type="entry name" value="PROLINE DEHYDROGENASE 1, MITOCHONDRIAL"/>
    <property type="match status" value="1"/>
</dbReference>
<evidence type="ECO:0000256" key="3">
    <source>
        <dbReference type="ARBA" id="ARBA00023002"/>
    </source>
</evidence>
<dbReference type="EMBL" id="GL945500">
    <property type="protein sequence ID" value="EGN92706.1"/>
    <property type="molecule type" value="Genomic_DNA"/>
</dbReference>
<dbReference type="OMA" id="DIAMKCK"/>
<dbReference type="InterPro" id="IPR002872">
    <property type="entry name" value="Proline_DH_dom"/>
</dbReference>
<dbReference type="PANTHER" id="PTHR13914">
    <property type="entry name" value="PROLINE OXIDASE"/>
    <property type="match status" value="1"/>
</dbReference>
<dbReference type="GO" id="GO:0004657">
    <property type="term" value="F:proline dehydrogenase activity"/>
    <property type="evidence" value="ECO:0007669"/>
    <property type="project" value="UniProtKB-EC"/>
</dbReference>
<feature type="region of interest" description="Disordered" evidence="6">
    <location>
        <begin position="124"/>
        <end position="148"/>
    </location>
</feature>
<dbReference type="InterPro" id="IPR015659">
    <property type="entry name" value="Proline_oxidase"/>
</dbReference>
<evidence type="ECO:0000256" key="2">
    <source>
        <dbReference type="ARBA" id="ARBA00012695"/>
    </source>
</evidence>
<sequence>PAIDAITQALMEQFNKLAQDSSKSDSIQPLIYNTYQAYLRRTPEHLKESLRRAKAGNYSLGVKLVRGAYHPHETHAHASKAASAKSLSISPDPHPPVWSTKAETDNCYNSCAELLIDRIKDDMTSQSRGKTPTLVSRGLAEKEKRNGESDEIVRIGTNVTERVTLGQLYGMSDALTNYLVDKTRSSAPFVIKYVPYGALVEVMPYLSRRAIENKSVLGDG</sequence>
<comment type="catalytic activity">
    <reaction evidence="5">
        <text>L-proline + a quinone = (S)-1-pyrroline-5-carboxylate + a quinol + H(+)</text>
        <dbReference type="Rhea" id="RHEA:23784"/>
        <dbReference type="ChEBI" id="CHEBI:15378"/>
        <dbReference type="ChEBI" id="CHEBI:17388"/>
        <dbReference type="ChEBI" id="CHEBI:24646"/>
        <dbReference type="ChEBI" id="CHEBI:60039"/>
        <dbReference type="ChEBI" id="CHEBI:132124"/>
        <dbReference type="EC" id="1.5.5.2"/>
    </reaction>
</comment>
<feature type="compositionally biased region" description="Polar residues" evidence="6">
    <location>
        <begin position="124"/>
        <end position="134"/>
    </location>
</feature>
<gene>
    <name evidence="8" type="ORF">SERLA73DRAFT_14165</name>
</gene>
<dbReference type="EC" id="1.5.5.2" evidence="2 5"/>
<evidence type="ECO:0000256" key="4">
    <source>
        <dbReference type="ARBA" id="ARBA00023062"/>
    </source>
</evidence>
<dbReference type="Gene3D" id="3.20.20.220">
    <property type="match status" value="1"/>
</dbReference>
<feature type="non-terminal residue" evidence="8">
    <location>
        <position position="1"/>
    </location>
</feature>
<dbReference type="STRING" id="936435.F8QG91"/>
<dbReference type="GO" id="GO:0010133">
    <property type="term" value="P:L-proline catabolic process to L-glutamate"/>
    <property type="evidence" value="ECO:0007669"/>
    <property type="project" value="TreeGrafter"/>
</dbReference>
<dbReference type="eggNOG" id="KOG0186">
    <property type="taxonomic scope" value="Eukaryota"/>
</dbReference>
<accession>F8QG91</accession>
<evidence type="ECO:0000256" key="6">
    <source>
        <dbReference type="SAM" id="MobiDB-lite"/>
    </source>
</evidence>
<dbReference type="HOGENOM" id="CLU_018202_1_0_1"/>
<proteinExistence type="inferred from homology"/>
<organism evidence="9">
    <name type="scientific">Serpula lacrymans var. lacrymans (strain S7.3)</name>
    <name type="common">Dry rot fungus</name>
    <dbReference type="NCBI Taxonomy" id="936435"/>
    <lineage>
        <taxon>Eukaryota</taxon>
        <taxon>Fungi</taxon>
        <taxon>Dikarya</taxon>
        <taxon>Basidiomycota</taxon>
        <taxon>Agaricomycotina</taxon>
        <taxon>Agaricomycetes</taxon>
        <taxon>Agaricomycetidae</taxon>
        <taxon>Boletales</taxon>
        <taxon>Coniophorineae</taxon>
        <taxon>Serpulaceae</taxon>
        <taxon>Serpula</taxon>
    </lineage>
</organism>
<keyword evidence="5" id="KW-0274">FAD</keyword>
<keyword evidence="3 5" id="KW-0560">Oxidoreductase</keyword>
<comment type="similarity">
    <text evidence="1 5">Belongs to the proline oxidase family.</text>
</comment>
<evidence type="ECO:0000313" key="8">
    <source>
        <dbReference type="EMBL" id="EGN92706.1"/>
    </source>
</evidence>
<reference evidence="9" key="1">
    <citation type="journal article" date="2011" name="Science">
        <title>The plant cell wall-decomposing machinery underlies the functional diversity of forest fungi.</title>
        <authorList>
            <person name="Eastwood D.C."/>
            <person name="Floudas D."/>
            <person name="Binder M."/>
            <person name="Majcherczyk A."/>
            <person name="Schneider P."/>
            <person name="Aerts A."/>
            <person name="Asiegbu F.O."/>
            <person name="Baker S.E."/>
            <person name="Barry K."/>
            <person name="Bendiksby M."/>
            <person name="Blumentritt M."/>
            <person name="Coutinho P.M."/>
            <person name="Cullen D."/>
            <person name="de Vries R.P."/>
            <person name="Gathman A."/>
            <person name="Goodell B."/>
            <person name="Henrissat B."/>
            <person name="Ihrmark K."/>
            <person name="Kauserud H."/>
            <person name="Kohler A."/>
            <person name="LaButti K."/>
            <person name="Lapidus A."/>
            <person name="Lavin J.L."/>
            <person name="Lee Y.-H."/>
            <person name="Lindquist E."/>
            <person name="Lilly W."/>
            <person name="Lucas S."/>
            <person name="Morin E."/>
            <person name="Murat C."/>
            <person name="Oguiza J.A."/>
            <person name="Park J."/>
            <person name="Pisabarro A.G."/>
            <person name="Riley R."/>
            <person name="Rosling A."/>
            <person name="Salamov A."/>
            <person name="Schmidt O."/>
            <person name="Schmutz J."/>
            <person name="Skrede I."/>
            <person name="Stenlid J."/>
            <person name="Wiebenga A."/>
            <person name="Xie X."/>
            <person name="Kuees U."/>
            <person name="Hibbett D.S."/>
            <person name="Hoffmeister D."/>
            <person name="Hoegberg N."/>
            <person name="Martin F."/>
            <person name="Grigoriev I.V."/>
            <person name="Watkinson S.C."/>
        </authorList>
    </citation>
    <scope>NUCLEOTIDE SEQUENCE [LARGE SCALE GENOMIC DNA]</scope>
    <source>
        <strain evidence="9">strain S7.3</strain>
    </source>
</reference>
<dbReference type="Pfam" id="PF01619">
    <property type="entry name" value="Pro_dh"/>
    <property type="match status" value="1"/>
</dbReference>
<feature type="non-terminal residue" evidence="8">
    <location>
        <position position="220"/>
    </location>
</feature>
<dbReference type="AlphaFoldDB" id="F8QG91"/>
<keyword evidence="5" id="KW-0285">Flavoprotein</keyword>
<keyword evidence="9" id="KW-1185">Reference proteome</keyword>
<dbReference type="GO" id="GO:0005739">
    <property type="term" value="C:mitochondrion"/>
    <property type="evidence" value="ECO:0007669"/>
    <property type="project" value="TreeGrafter"/>
</dbReference>
<dbReference type="InterPro" id="IPR029041">
    <property type="entry name" value="FAD-linked_oxidoreductase-like"/>
</dbReference>
<keyword evidence="4 5" id="KW-0642">Proline metabolism</keyword>
<evidence type="ECO:0000259" key="7">
    <source>
        <dbReference type="Pfam" id="PF01619"/>
    </source>
</evidence>
<feature type="domain" description="Proline dehydrogenase" evidence="7">
    <location>
        <begin position="10"/>
        <end position="216"/>
    </location>
</feature>